<dbReference type="Gene3D" id="3.90.1150.30">
    <property type="match status" value="1"/>
</dbReference>
<organism evidence="1 2">
    <name type="scientific">Streptomyces salyersiae</name>
    <dbReference type="NCBI Taxonomy" id="3075530"/>
    <lineage>
        <taxon>Bacteria</taxon>
        <taxon>Bacillati</taxon>
        <taxon>Actinomycetota</taxon>
        <taxon>Actinomycetes</taxon>
        <taxon>Kitasatosporales</taxon>
        <taxon>Streptomycetaceae</taxon>
        <taxon>Streptomyces</taxon>
    </lineage>
</organism>
<dbReference type="EMBL" id="JAVREX010000001">
    <property type="protein sequence ID" value="MDT0426523.1"/>
    <property type="molecule type" value="Genomic_DNA"/>
</dbReference>
<sequence>MTPQELRAFCLDFDASTEEFPFGPETSVFKVLGKMFALGTLGATPLTVNLKCDPDDAVRLREEHPAIVPGWHMNKRHWNTVTVAELPAPMVRELVEDSYDLVVAGLPKAQRLRLDRP</sequence>
<comment type="caution">
    <text evidence="1">The sequence shown here is derived from an EMBL/GenBank/DDBJ whole genome shotgun (WGS) entry which is preliminary data.</text>
</comment>
<dbReference type="PANTHER" id="PTHR35145:SF1">
    <property type="entry name" value="CYTOPLASMIC PROTEIN"/>
    <property type="match status" value="1"/>
</dbReference>
<dbReference type="Pfam" id="PF04237">
    <property type="entry name" value="YjbR"/>
    <property type="match status" value="1"/>
</dbReference>
<keyword evidence="2" id="KW-1185">Reference proteome</keyword>
<evidence type="ECO:0000313" key="1">
    <source>
        <dbReference type="EMBL" id="MDT0426523.1"/>
    </source>
</evidence>
<accession>A0ABU2RGA8</accession>
<reference evidence="2" key="1">
    <citation type="submission" date="2023-07" db="EMBL/GenBank/DDBJ databases">
        <title>30 novel species of actinomycetes from the DSMZ collection.</title>
        <authorList>
            <person name="Nouioui I."/>
        </authorList>
    </citation>
    <scope>NUCLEOTIDE SEQUENCE [LARGE SCALE GENOMIC DNA]</scope>
    <source>
        <strain evidence="2">DSM 41770</strain>
    </source>
</reference>
<name>A0ABU2RGA8_9ACTN</name>
<proteinExistence type="predicted"/>
<keyword evidence="1" id="KW-0238">DNA-binding</keyword>
<dbReference type="PANTHER" id="PTHR35145">
    <property type="entry name" value="CYTOPLASMIC PROTEIN-RELATED"/>
    <property type="match status" value="1"/>
</dbReference>
<gene>
    <name evidence="1" type="ORF">RM649_02505</name>
</gene>
<dbReference type="GO" id="GO:0003677">
    <property type="term" value="F:DNA binding"/>
    <property type="evidence" value="ECO:0007669"/>
    <property type="project" value="UniProtKB-KW"/>
</dbReference>
<dbReference type="InterPro" id="IPR038056">
    <property type="entry name" value="YjbR-like_sf"/>
</dbReference>
<dbReference type="SUPFAM" id="SSF142906">
    <property type="entry name" value="YjbR-like"/>
    <property type="match status" value="1"/>
</dbReference>
<dbReference type="InterPro" id="IPR058532">
    <property type="entry name" value="YjbR/MT2646/Rv2570-like"/>
</dbReference>
<dbReference type="RefSeq" id="WP_200693458.1">
    <property type="nucleotide sequence ID" value="NZ_JAVREX010000001.1"/>
</dbReference>
<dbReference type="Proteomes" id="UP001183777">
    <property type="component" value="Unassembled WGS sequence"/>
</dbReference>
<evidence type="ECO:0000313" key="2">
    <source>
        <dbReference type="Proteomes" id="UP001183777"/>
    </source>
</evidence>
<protein>
    <submittedName>
        <fullName evidence="1">MmcQ/YjbR family DNA-binding protein</fullName>
    </submittedName>
</protein>
<dbReference type="InterPro" id="IPR007351">
    <property type="entry name" value="YjbR"/>
</dbReference>